<geneLocation type="plasmid" evidence="2">
    <name>ppnihbp1_1</name>
</geneLocation>
<proteinExistence type="predicted"/>
<protein>
    <submittedName>
        <fullName evidence="1">Uncharacterized protein</fullName>
    </submittedName>
</protein>
<dbReference type="RefSeq" id="WP_017519859.1">
    <property type="nucleotide sequence ID" value="NZ_CP049142.1"/>
</dbReference>
<name>A0A6G6J7A7_PSENT</name>
<dbReference type="Proteomes" id="UP000501063">
    <property type="component" value="Plasmid pPniHBP1_1"/>
</dbReference>
<dbReference type="AlphaFoldDB" id="A0A6G6J7A7"/>
<dbReference type="EMBL" id="CP049142">
    <property type="protein sequence ID" value="QIE91238.1"/>
    <property type="molecule type" value="Genomic_DNA"/>
</dbReference>
<dbReference type="KEGG" id="pnt:G5B91_33305"/>
<evidence type="ECO:0000313" key="1">
    <source>
        <dbReference type="EMBL" id="QIE91238.1"/>
    </source>
</evidence>
<sequence length="151" mass="16680">MSKTPRLYAYHPVSGDPLIGTLDTLTAIVPCEISRTDGVTTIEEGTESIVDWNGQEVAKMNGRQVLITEAGASCLIDEVLWSVHDVPKWEVAIEKPATKCPSYNDLMFAYILLHQTLTATISYLKAGYTEGQMDTLLSRVNPLFDVDRLCS</sequence>
<keyword evidence="1" id="KW-0614">Plasmid</keyword>
<reference evidence="1 2" key="1">
    <citation type="submission" date="2020-02" db="EMBL/GenBank/DDBJ databases">
        <title>Integrative conjugative elements (ICEs) and plasmids drive adaptation of Pseudomonas nitroreducens strain HBP1 to wastewater environment.</title>
        <authorList>
            <person name="Sentchilo V."/>
            <person name="Carraro N."/>
            <person name="Bertelli C."/>
            <person name="van der Meer J.R."/>
        </authorList>
    </citation>
    <scope>NUCLEOTIDE SEQUENCE [LARGE SCALE GENOMIC DNA]</scope>
    <source>
        <strain evidence="1 2">HBP1</strain>
        <plasmid evidence="2">ppnihbp1_1</plasmid>
    </source>
</reference>
<organism evidence="1 2">
    <name type="scientific">Pseudomonas nitroreducens</name>
    <dbReference type="NCBI Taxonomy" id="46680"/>
    <lineage>
        <taxon>Bacteria</taxon>
        <taxon>Pseudomonadati</taxon>
        <taxon>Pseudomonadota</taxon>
        <taxon>Gammaproteobacteria</taxon>
        <taxon>Pseudomonadales</taxon>
        <taxon>Pseudomonadaceae</taxon>
        <taxon>Pseudomonas</taxon>
    </lineage>
</organism>
<gene>
    <name evidence="1" type="ORF">G5B91_33305</name>
</gene>
<evidence type="ECO:0000313" key="2">
    <source>
        <dbReference type="Proteomes" id="UP000501063"/>
    </source>
</evidence>
<accession>A0A6G6J7A7</accession>